<sequence length="279" mass="31790">MKALIKLVFFVTASVVLLQVAECKSVVQNAKDALSHAVESVGLTHGRKPAPEREMKAIEKSEKFVKNRIDRYMDMSIAEEKKALKKINHAKKKTGPRRHWIFYSDFLESNVNVLRFDVRLSICEQQKHFTKFIDDVPSANPELAKFMKSEEYQRKIKINPPTLDPAIIVALKRDTDGKRQITADLTNQPDSLADLKRYFAKRVHEVTHMHNTKFDSFETAAVRVYDALRNAVIVWSDLKQDLKAGRKIPESMEAKATEVQIALGAGKDLGCYDKDPHDP</sequence>
<dbReference type="EMBL" id="OU963870">
    <property type="protein sequence ID" value="CAH0395370.1"/>
    <property type="molecule type" value="Genomic_DNA"/>
</dbReference>
<feature type="signal peptide" evidence="1">
    <location>
        <begin position="1"/>
        <end position="23"/>
    </location>
</feature>
<evidence type="ECO:0000313" key="2">
    <source>
        <dbReference type="EMBL" id="CAH0395370.1"/>
    </source>
</evidence>
<accession>A0A9P0APY6</accession>
<evidence type="ECO:0000313" key="3">
    <source>
        <dbReference type="Proteomes" id="UP001152759"/>
    </source>
</evidence>
<dbReference type="KEGG" id="btab:109035768"/>
<dbReference type="Proteomes" id="UP001152759">
    <property type="component" value="Chromosome 9"/>
</dbReference>
<organism evidence="2 3">
    <name type="scientific">Bemisia tabaci</name>
    <name type="common">Sweetpotato whitefly</name>
    <name type="synonym">Aleurodes tabaci</name>
    <dbReference type="NCBI Taxonomy" id="7038"/>
    <lineage>
        <taxon>Eukaryota</taxon>
        <taxon>Metazoa</taxon>
        <taxon>Ecdysozoa</taxon>
        <taxon>Arthropoda</taxon>
        <taxon>Hexapoda</taxon>
        <taxon>Insecta</taxon>
        <taxon>Pterygota</taxon>
        <taxon>Neoptera</taxon>
        <taxon>Paraneoptera</taxon>
        <taxon>Hemiptera</taxon>
        <taxon>Sternorrhyncha</taxon>
        <taxon>Aleyrodoidea</taxon>
        <taxon>Aleyrodidae</taxon>
        <taxon>Aleyrodinae</taxon>
        <taxon>Bemisia</taxon>
    </lineage>
</organism>
<name>A0A9P0APY6_BEMTA</name>
<reference evidence="2" key="1">
    <citation type="submission" date="2021-12" db="EMBL/GenBank/DDBJ databases">
        <authorList>
            <person name="King R."/>
        </authorList>
    </citation>
    <scope>NUCLEOTIDE SEQUENCE</scope>
</reference>
<proteinExistence type="predicted"/>
<keyword evidence="3" id="KW-1185">Reference proteome</keyword>
<feature type="chain" id="PRO_5040467656" evidence="1">
    <location>
        <begin position="24"/>
        <end position="279"/>
    </location>
</feature>
<protein>
    <submittedName>
        <fullName evidence="2">Uncharacterized protein</fullName>
    </submittedName>
</protein>
<keyword evidence="1" id="KW-0732">Signal</keyword>
<dbReference type="AlphaFoldDB" id="A0A9P0APY6"/>
<evidence type="ECO:0000256" key="1">
    <source>
        <dbReference type="SAM" id="SignalP"/>
    </source>
</evidence>
<gene>
    <name evidence="2" type="ORF">BEMITA_LOCUS13562</name>
</gene>